<evidence type="ECO:0000313" key="4">
    <source>
        <dbReference type="Proteomes" id="UP000192441"/>
    </source>
</evidence>
<dbReference type="Proteomes" id="UP000467379">
    <property type="component" value="Chromosome"/>
</dbReference>
<reference evidence="2" key="3">
    <citation type="submission" date="2020-02" db="EMBL/GenBank/DDBJ databases">
        <authorList>
            <person name="Matsumoto Y."/>
            <person name="Motooka D."/>
            <person name="Nakamura S."/>
        </authorList>
    </citation>
    <scope>NUCLEOTIDE SEQUENCE</scope>
    <source>
        <strain evidence="2">JCM 12687</strain>
    </source>
</reference>
<keyword evidence="1" id="KW-0862">Zinc</keyword>
<dbReference type="GO" id="GO:0016137">
    <property type="term" value="P:glycoside metabolic process"/>
    <property type="evidence" value="ECO:0007669"/>
    <property type="project" value="UniProtKB-ARBA"/>
</dbReference>
<dbReference type="OrthoDB" id="116799at2"/>
<dbReference type="RefSeq" id="WP_083132518.1">
    <property type="nucleotide sequence ID" value="NZ_AP022606.1"/>
</dbReference>
<organism evidence="3 4">
    <name type="scientific">Mycobacterium branderi</name>
    <dbReference type="NCBI Taxonomy" id="43348"/>
    <lineage>
        <taxon>Bacteria</taxon>
        <taxon>Bacillati</taxon>
        <taxon>Actinomycetota</taxon>
        <taxon>Actinomycetes</taxon>
        <taxon>Mycobacteriales</taxon>
        <taxon>Mycobacteriaceae</taxon>
        <taxon>Mycobacterium</taxon>
    </lineage>
</organism>
<sequence length="221" mass="23335">MIANGLPAWRSVLAVVAHPDDESFGLGAILSTFAERGAELAVLSLTRGEASTLQGVAGDLGEIRAGELAAAAKALGVSTVELLHYPDGHLADKSSDELAIPTIALAERVSAQGLLVFDPTGVTGHPDHRQATAAATAVARKLALPTLGWTLPDTVADILNREYGMSFIGHGLADIDLVVPVDRSRQNQAVCLHASQALPTSALWRRLELLGPFEYLRWLHA</sequence>
<dbReference type="PANTHER" id="PTHR12993">
    <property type="entry name" value="N-ACETYLGLUCOSAMINYL-PHOSPHATIDYLINOSITOL DE-N-ACETYLASE-RELATED"/>
    <property type="match status" value="1"/>
</dbReference>
<dbReference type="InterPro" id="IPR003737">
    <property type="entry name" value="GlcNAc_PI_deacetylase-related"/>
</dbReference>
<evidence type="ECO:0000256" key="1">
    <source>
        <dbReference type="ARBA" id="ARBA00022833"/>
    </source>
</evidence>
<dbReference type="Gene3D" id="3.40.50.10320">
    <property type="entry name" value="LmbE-like"/>
    <property type="match status" value="1"/>
</dbReference>
<evidence type="ECO:0000313" key="2">
    <source>
        <dbReference type="EMBL" id="BBZ12753.1"/>
    </source>
</evidence>
<accession>A0A7I7W8J6</accession>
<dbReference type="GO" id="GO:0016811">
    <property type="term" value="F:hydrolase activity, acting on carbon-nitrogen (but not peptide) bonds, in linear amides"/>
    <property type="evidence" value="ECO:0007669"/>
    <property type="project" value="TreeGrafter"/>
</dbReference>
<gene>
    <name evidence="3" type="ORF">BST20_16675</name>
    <name evidence="2" type="ORF">MBRA_29480</name>
</gene>
<dbReference type="Pfam" id="PF02585">
    <property type="entry name" value="PIG-L"/>
    <property type="match status" value="1"/>
</dbReference>
<reference evidence="2 5" key="2">
    <citation type="journal article" date="2019" name="Emerg. Microbes Infect.">
        <title>Comprehensive subspecies identification of 175 nontuberculous mycobacteria species based on 7547 genomic profiles.</title>
        <authorList>
            <person name="Matsumoto Y."/>
            <person name="Kinjo T."/>
            <person name="Motooka D."/>
            <person name="Nabeya D."/>
            <person name="Jung N."/>
            <person name="Uechi K."/>
            <person name="Horii T."/>
            <person name="Iida T."/>
            <person name="Fujita J."/>
            <person name="Nakamura S."/>
        </authorList>
    </citation>
    <scope>NUCLEOTIDE SEQUENCE [LARGE SCALE GENOMIC DNA]</scope>
    <source>
        <strain evidence="2 5">JCM 12687</strain>
    </source>
</reference>
<dbReference type="AlphaFoldDB" id="A0A7I7W8J6"/>
<evidence type="ECO:0000313" key="3">
    <source>
        <dbReference type="EMBL" id="ORA35710.1"/>
    </source>
</evidence>
<name>A0A7I7W8J6_9MYCO</name>
<keyword evidence="5" id="KW-1185">Reference proteome</keyword>
<proteinExistence type="predicted"/>
<dbReference type="InterPro" id="IPR024078">
    <property type="entry name" value="LmbE-like_dom_sf"/>
</dbReference>
<dbReference type="SUPFAM" id="SSF102588">
    <property type="entry name" value="LmbE-like"/>
    <property type="match status" value="1"/>
</dbReference>
<dbReference type="PANTHER" id="PTHR12993:SF11">
    <property type="entry name" value="N-ACETYLGLUCOSAMINYL-PHOSPHATIDYLINOSITOL DE-N-ACETYLASE"/>
    <property type="match status" value="1"/>
</dbReference>
<dbReference type="EMBL" id="MVHM01000011">
    <property type="protein sequence ID" value="ORA35710.1"/>
    <property type="molecule type" value="Genomic_DNA"/>
</dbReference>
<reference evidence="3 4" key="1">
    <citation type="submission" date="2016-12" db="EMBL/GenBank/DDBJ databases">
        <title>The new phylogeny of genus Mycobacterium.</title>
        <authorList>
            <person name="Tortoli E."/>
            <person name="Trovato A."/>
            <person name="Cirillo D.M."/>
        </authorList>
    </citation>
    <scope>NUCLEOTIDE SEQUENCE [LARGE SCALE GENOMIC DNA]</scope>
    <source>
        <strain evidence="3 4">DSM 44624</strain>
    </source>
</reference>
<dbReference type="EMBL" id="AP022606">
    <property type="protein sequence ID" value="BBZ12753.1"/>
    <property type="molecule type" value="Genomic_DNA"/>
</dbReference>
<protein>
    <submittedName>
        <fullName evidence="3">GlcNAc-PI de-N-acetylase</fullName>
    </submittedName>
    <submittedName>
        <fullName evidence="2">PIG-L domain-containing protein</fullName>
    </submittedName>
</protein>
<evidence type="ECO:0000313" key="5">
    <source>
        <dbReference type="Proteomes" id="UP000467379"/>
    </source>
</evidence>
<dbReference type="Proteomes" id="UP000192441">
    <property type="component" value="Unassembled WGS sequence"/>
</dbReference>